<dbReference type="RefSeq" id="WP_125388320.1">
    <property type="nucleotide sequence ID" value="NZ_RJPU01000007.1"/>
</dbReference>
<protein>
    <submittedName>
        <fullName evidence="4">CAAX amino terminal protease self-immunity</fullName>
    </submittedName>
</protein>
<dbReference type="EMBL" id="RJPU01000007">
    <property type="protein sequence ID" value="RSJ94442.1"/>
    <property type="molecule type" value="Genomic_DNA"/>
</dbReference>
<dbReference type="PANTHER" id="PTHR36435">
    <property type="entry name" value="SLR1288 PROTEIN"/>
    <property type="match status" value="1"/>
</dbReference>
<dbReference type="AlphaFoldDB" id="A0A3R9KTA0"/>
<evidence type="ECO:0000259" key="3">
    <source>
        <dbReference type="Pfam" id="PF02517"/>
    </source>
</evidence>
<proteinExistence type="inferred from homology"/>
<keyword evidence="4" id="KW-0378">Hydrolase</keyword>
<dbReference type="Proteomes" id="UP000278843">
    <property type="component" value="Unassembled WGS sequence"/>
</dbReference>
<dbReference type="GO" id="GO:0080120">
    <property type="term" value="P:CAAX-box protein maturation"/>
    <property type="evidence" value="ECO:0007669"/>
    <property type="project" value="UniProtKB-ARBA"/>
</dbReference>
<dbReference type="GO" id="GO:0004175">
    <property type="term" value="F:endopeptidase activity"/>
    <property type="evidence" value="ECO:0007669"/>
    <property type="project" value="UniProtKB-ARBA"/>
</dbReference>
<dbReference type="InterPro" id="IPR003675">
    <property type="entry name" value="Rce1/LyrA-like_dom"/>
</dbReference>
<reference evidence="4 5" key="1">
    <citation type="submission" date="2018-11" db="EMBL/GenBank/DDBJ databases">
        <title>Species Designations Belie Phenotypic and Genotypic Heterogeneity in Oral Streptococci.</title>
        <authorList>
            <person name="Velsko I."/>
        </authorList>
    </citation>
    <scope>NUCLEOTIDE SEQUENCE [LARGE SCALE GENOMIC DNA]</scope>
    <source>
        <strain evidence="4 5">BCC13</strain>
    </source>
</reference>
<feature type="transmembrane region" description="Helical" evidence="2">
    <location>
        <begin position="110"/>
        <end position="130"/>
    </location>
</feature>
<keyword evidence="2" id="KW-1133">Transmembrane helix</keyword>
<comment type="similarity">
    <text evidence="1">Belongs to the UPF0177 family.</text>
</comment>
<dbReference type="GO" id="GO:0006508">
    <property type="term" value="P:proteolysis"/>
    <property type="evidence" value="ECO:0007669"/>
    <property type="project" value="UniProtKB-KW"/>
</dbReference>
<keyword evidence="2" id="KW-0472">Membrane</keyword>
<sequence>MKKSYKKALVVLTLGILSGLWVVLLRLEIFPKTYERILMLIFTLMLILVCYLISVKYKVVNPIHLDHLEMKNVLYAIAIVIGLRCFVRIFEPILGPFANDGLVDLMYARLGFPLIYLFFILLIPILEELCFRGVMMNYCYSLSRKGLVITSLLFGIMHAVSESNQDSFVRALLFYSIMGWGMSMPYYKGKKIEYSILVHILNNGLAVLML</sequence>
<dbReference type="Pfam" id="PF02517">
    <property type="entry name" value="Rce1-like"/>
    <property type="match status" value="1"/>
</dbReference>
<evidence type="ECO:0000256" key="1">
    <source>
        <dbReference type="ARBA" id="ARBA00009067"/>
    </source>
</evidence>
<evidence type="ECO:0000313" key="5">
    <source>
        <dbReference type="Proteomes" id="UP000278843"/>
    </source>
</evidence>
<dbReference type="InterPro" id="IPR052710">
    <property type="entry name" value="CAAX_protease"/>
</dbReference>
<gene>
    <name evidence="4" type="ORF">D8790_08275</name>
</gene>
<evidence type="ECO:0000256" key="2">
    <source>
        <dbReference type="SAM" id="Phobius"/>
    </source>
</evidence>
<organism evidence="4 5">
    <name type="scientific">Streptococcus cristatus</name>
    <dbReference type="NCBI Taxonomy" id="45634"/>
    <lineage>
        <taxon>Bacteria</taxon>
        <taxon>Bacillati</taxon>
        <taxon>Bacillota</taxon>
        <taxon>Bacilli</taxon>
        <taxon>Lactobacillales</taxon>
        <taxon>Streptococcaceae</taxon>
        <taxon>Streptococcus</taxon>
    </lineage>
</organism>
<name>A0A3R9KTA0_STRCR</name>
<feature type="transmembrane region" description="Helical" evidence="2">
    <location>
        <begin position="142"/>
        <end position="161"/>
    </location>
</feature>
<accession>A0A3R9KTA0</accession>
<keyword evidence="2" id="KW-0812">Transmembrane</keyword>
<feature type="domain" description="CAAX prenyl protease 2/Lysostaphin resistance protein A-like" evidence="3">
    <location>
        <begin position="112"/>
        <end position="204"/>
    </location>
</feature>
<keyword evidence="4" id="KW-0645">Protease</keyword>
<feature type="transmembrane region" description="Helical" evidence="2">
    <location>
        <begin position="167"/>
        <end position="187"/>
    </location>
</feature>
<evidence type="ECO:0000313" key="4">
    <source>
        <dbReference type="EMBL" id="RSJ94442.1"/>
    </source>
</evidence>
<comment type="caution">
    <text evidence="4">The sequence shown here is derived from an EMBL/GenBank/DDBJ whole genome shotgun (WGS) entry which is preliminary data.</text>
</comment>
<dbReference type="PANTHER" id="PTHR36435:SF1">
    <property type="entry name" value="CAAX AMINO TERMINAL PROTEASE FAMILY PROTEIN"/>
    <property type="match status" value="1"/>
</dbReference>
<feature type="transmembrane region" description="Helical" evidence="2">
    <location>
        <begin position="73"/>
        <end position="90"/>
    </location>
</feature>
<feature type="transmembrane region" description="Helical" evidence="2">
    <location>
        <begin position="36"/>
        <end position="53"/>
    </location>
</feature>